<dbReference type="Gene3D" id="3.40.50.150">
    <property type="entry name" value="Vaccinia Virus protein VP39"/>
    <property type="match status" value="1"/>
</dbReference>
<keyword evidence="8" id="KW-1185">Reference proteome</keyword>
<evidence type="ECO:0000256" key="4">
    <source>
        <dbReference type="ARBA" id="ARBA00022679"/>
    </source>
</evidence>
<comment type="function">
    <text evidence="6">Specifically methylates the N4 position of cytidine in position 1402 (C1402) of 16S rRNA.</text>
</comment>
<dbReference type="Pfam" id="PF01795">
    <property type="entry name" value="Methyltransf_5"/>
    <property type="match status" value="1"/>
</dbReference>
<proteinExistence type="inferred from homology"/>
<name>A0A4R6ILV5_9SPHI</name>
<feature type="binding site" evidence="6">
    <location>
        <begin position="34"/>
        <end position="36"/>
    </location>
    <ligand>
        <name>S-adenosyl-L-methionine</name>
        <dbReference type="ChEBI" id="CHEBI:59789"/>
    </ligand>
</feature>
<evidence type="ECO:0000256" key="3">
    <source>
        <dbReference type="ARBA" id="ARBA00022603"/>
    </source>
</evidence>
<dbReference type="SUPFAM" id="SSF81799">
    <property type="entry name" value="Putative methyltransferase TM0872, insert domain"/>
    <property type="match status" value="1"/>
</dbReference>
<dbReference type="GO" id="GO:0005737">
    <property type="term" value="C:cytoplasm"/>
    <property type="evidence" value="ECO:0007669"/>
    <property type="project" value="UniProtKB-SubCell"/>
</dbReference>
<dbReference type="EMBL" id="SNWM01000002">
    <property type="protein sequence ID" value="TDO23102.1"/>
    <property type="molecule type" value="Genomic_DNA"/>
</dbReference>
<evidence type="ECO:0000313" key="7">
    <source>
        <dbReference type="EMBL" id="TDO23102.1"/>
    </source>
</evidence>
<dbReference type="InterPro" id="IPR029063">
    <property type="entry name" value="SAM-dependent_MTases_sf"/>
</dbReference>
<comment type="catalytic activity">
    <reaction evidence="6">
        <text>cytidine(1402) in 16S rRNA + S-adenosyl-L-methionine = N(4)-methylcytidine(1402) in 16S rRNA + S-adenosyl-L-homocysteine + H(+)</text>
        <dbReference type="Rhea" id="RHEA:42928"/>
        <dbReference type="Rhea" id="RHEA-COMP:10286"/>
        <dbReference type="Rhea" id="RHEA-COMP:10287"/>
        <dbReference type="ChEBI" id="CHEBI:15378"/>
        <dbReference type="ChEBI" id="CHEBI:57856"/>
        <dbReference type="ChEBI" id="CHEBI:59789"/>
        <dbReference type="ChEBI" id="CHEBI:74506"/>
        <dbReference type="ChEBI" id="CHEBI:82748"/>
        <dbReference type="EC" id="2.1.1.199"/>
    </reaction>
</comment>
<dbReference type="NCBIfam" id="TIGR00006">
    <property type="entry name" value="16S rRNA (cytosine(1402)-N(4))-methyltransferase RsmH"/>
    <property type="match status" value="1"/>
</dbReference>
<dbReference type="EC" id="2.1.1.199" evidence="6"/>
<dbReference type="GO" id="GO:0071424">
    <property type="term" value="F:rRNA (cytosine-N4-)-methyltransferase activity"/>
    <property type="evidence" value="ECO:0007669"/>
    <property type="project" value="UniProtKB-UniRule"/>
</dbReference>
<dbReference type="InterPro" id="IPR002903">
    <property type="entry name" value="RsmH"/>
</dbReference>
<evidence type="ECO:0000256" key="6">
    <source>
        <dbReference type="HAMAP-Rule" id="MF_01007"/>
    </source>
</evidence>
<dbReference type="Gene3D" id="1.10.150.170">
    <property type="entry name" value="Putative methyltransferase TM0872, insert domain"/>
    <property type="match status" value="1"/>
</dbReference>
<keyword evidence="6" id="KW-0963">Cytoplasm</keyword>
<keyword evidence="3 6" id="KW-0489">Methyltransferase</keyword>
<dbReference type="GO" id="GO:0070475">
    <property type="term" value="P:rRNA base methylation"/>
    <property type="evidence" value="ECO:0007669"/>
    <property type="project" value="UniProtKB-UniRule"/>
</dbReference>
<reference evidence="7 8" key="1">
    <citation type="submission" date="2019-03" db="EMBL/GenBank/DDBJ databases">
        <title>Genomic Encyclopedia of Archaeal and Bacterial Type Strains, Phase II (KMG-II): from individual species to whole genera.</title>
        <authorList>
            <person name="Goeker M."/>
        </authorList>
    </citation>
    <scope>NUCLEOTIDE SEQUENCE [LARGE SCALE GENOMIC DNA]</scope>
    <source>
        <strain evidence="7 8">DSM 19034</strain>
    </source>
</reference>
<evidence type="ECO:0000256" key="5">
    <source>
        <dbReference type="ARBA" id="ARBA00022691"/>
    </source>
</evidence>
<comment type="similarity">
    <text evidence="1 6">Belongs to the methyltransferase superfamily. RsmH family.</text>
</comment>
<keyword evidence="2 6" id="KW-0698">rRNA processing</keyword>
<dbReference type="RefSeq" id="WP_133555006.1">
    <property type="nucleotide sequence ID" value="NZ_SNWM01000002.1"/>
</dbReference>
<organism evidence="7 8">
    <name type="scientific">Pedobacter duraquae</name>
    <dbReference type="NCBI Taxonomy" id="425511"/>
    <lineage>
        <taxon>Bacteria</taxon>
        <taxon>Pseudomonadati</taxon>
        <taxon>Bacteroidota</taxon>
        <taxon>Sphingobacteriia</taxon>
        <taxon>Sphingobacteriales</taxon>
        <taxon>Sphingobacteriaceae</taxon>
        <taxon>Pedobacter</taxon>
    </lineage>
</organism>
<dbReference type="SUPFAM" id="SSF53335">
    <property type="entry name" value="S-adenosyl-L-methionine-dependent methyltransferases"/>
    <property type="match status" value="1"/>
</dbReference>
<comment type="caution">
    <text evidence="7">The sequence shown here is derived from an EMBL/GenBank/DDBJ whole genome shotgun (WGS) entry which is preliminary data.</text>
</comment>
<sequence length="301" mass="33628">METNYHVPVMLQACMDGLAIKPNGVYVDVTFGGGGHSREILKHLGKDGVLIAFDQDPDAQRNAIDDPRFRFVDQNFAFLKNNLRLLGFRTVDGILADLGVSSHQFNEPERGFSTRFESTLDMRMDKQSELTAAMVLNTYAEEQLHKIFGIYGEVKNARSLAKAVVTARVAQPINTLAEFKQAVAAHIPKGKENKYMAQVFQALRIEVNKEIEVLESFLEQSAEVLKPGGRLVVMSYHSLEDRPVKNFIAKGKVRGEVDKDFYGNQQKPFNAVTRKAVVADEAELLANSRSRSAKLRVGEKL</sequence>
<feature type="binding site" evidence="6">
    <location>
        <position position="76"/>
    </location>
    <ligand>
        <name>S-adenosyl-L-methionine</name>
        <dbReference type="ChEBI" id="CHEBI:59789"/>
    </ligand>
</feature>
<comment type="subcellular location">
    <subcellularLocation>
        <location evidence="6">Cytoplasm</location>
    </subcellularLocation>
</comment>
<accession>A0A4R6ILV5</accession>
<dbReference type="PIRSF" id="PIRSF004486">
    <property type="entry name" value="MraW"/>
    <property type="match status" value="1"/>
</dbReference>
<gene>
    <name evidence="6" type="primary">rsmH</name>
    <name evidence="7" type="ORF">CLV32_2089</name>
</gene>
<dbReference type="AlphaFoldDB" id="A0A4R6ILV5"/>
<evidence type="ECO:0000313" key="8">
    <source>
        <dbReference type="Proteomes" id="UP000295499"/>
    </source>
</evidence>
<dbReference type="PANTHER" id="PTHR11265">
    <property type="entry name" value="S-ADENOSYL-METHYLTRANSFERASE MRAW"/>
    <property type="match status" value="1"/>
</dbReference>
<dbReference type="PANTHER" id="PTHR11265:SF0">
    <property type="entry name" value="12S RRNA N4-METHYLCYTIDINE METHYLTRANSFERASE"/>
    <property type="match status" value="1"/>
</dbReference>
<feature type="binding site" evidence="6">
    <location>
        <position position="54"/>
    </location>
    <ligand>
        <name>S-adenosyl-L-methionine</name>
        <dbReference type="ChEBI" id="CHEBI:59789"/>
    </ligand>
</feature>
<protein>
    <recommendedName>
        <fullName evidence="6">Ribosomal RNA small subunit methyltransferase H</fullName>
        <ecNumber evidence="6">2.1.1.199</ecNumber>
    </recommendedName>
    <alternativeName>
        <fullName evidence="6">16S rRNA m(4)C1402 methyltransferase</fullName>
    </alternativeName>
    <alternativeName>
        <fullName evidence="6">rRNA (cytosine-N(4)-)-methyltransferase RsmH</fullName>
    </alternativeName>
</protein>
<keyword evidence="5 6" id="KW-0949">S-adenosyl-L-methionine</keyword>
<dbReference type="OrthoDB" id="9806637at2"/>
<dbReference type="Proteomes" id="UP000295499">
    <property type="component" value="Unassembled WGS sequence"/>
</dbReference>
<evidence type="ECO:0000256" key="2">
    <source>
        <dbReference type="ARBA" id="ARBA00022552"/>
    </source>
</evidence>
<dbReference type="HAMAP" id="MF_01007">
    <property type="entry name" value="16SrRNA_methyltr_H"/>
    <property type="match status" value="1"/>
</dbReference>
<feature type="binding site" evidence="6">
    <location>
        <position position="104"/>
    </location>
    <ligand>
        <name>S-adenosyl-L-methionine</name>
        <dbReference type="ChEBI" id="CHEBI:59789"/>
    </ligand>
</feature>
<feature type="binding site" evidence="6">
    <location>
        <position position="97"/>
    </location>
    <ligand>
        <name>S-adenosyl-L-methionine</name>
        <dbReference type="ChEBI" id="CHEBI:59789"/>
    </ligand>
</feature>
<dbReference type="InterPro" id="IPR023397">
    <property type="entry name" value="SAM-dep_MeTrfase_MraW_recog"/>
</dbReference>
<keyword evidence="4 6" id="KW-0808">Transferase</keyword>
<evidence type="ECO:0000256" key="1">
    <source>
        <dbReference type="ARBA" id="ARBA00010396"/>
    </source>
</evidence>